<sequence length="286" mass="29552">MTEETWPVPVEDPLATAGPPWLEGKVAVVAGGGQSGALPNVGFAMAWLYARSGAAVAILDRDRSAGQRTVDAIEGDGGTAASFDVDITDDASVADAIEQVMGRFGRIDVAATSIGGGGAMSIFDATPEQFDATMDLNCKSAWLLMRHVAPHMPRGGSIVTVSSGAAEGRGPALPYSIAKTALEKLSVGAAASLAPQGIRVNCVRVGMIWGAFASRGMDEEMRELRRQNVALQTEGNPWDIASAAFFLSTDQARWVSGQVLAVDGGGFAFRGNSGAAGPKTVRNAKG</sequence>
<evidence type="ECO:0000256" key="1">
    <source>
        <dbReference type="ARBA" id="ARBA00006484"/>
    </source>
</evidence>
<evidence type="ECO:0000313" key="2">
    <source>
        <dbReference type="EMBL" id="MFC7404706.1"/>
    </source>
</evidence>
<dbReference type="PANTHER" id="PTHR43943:SF2">
    <property type="entry name" value="DEHYDROGENASE_REDUCTASE 4"/>
    <property type="match status" value="1"/>
</dbReference>
<dbReference type="EC" id="1.1.1.-" evidence="2"/>
<keyword evidence="2" id="KW-0560">Oxidoreductase</keyword>
<dbReference type="PRINTS" id="PR00081">
    <property type="entry name" value="GDHRDH"/>
</dbReference>
<proteinExistence type="inferred from homology"/>
<reference evidence="3" key="1">
    <citation type="journal article" date="2019" name="Int. J. Syst. Evol. Microbiol.">
        <title>The Global Catalogue of Microorganisms (GCM) 10K type strain sequencing project: providing services to taxonomists for standard genome sequencing and annotation.</title>
        <authorList>
            <consortium name="The Broad Institute Genomics Platform"/>
            <consortium name="The Broad Institute Genome Sequencing Center for Infectious Disease"/>
            <person name="Wu L."/>
            <person name="Ma J."/>
        </authorList>
    </citation>
    <scope>NUCLEOTIDE SEQUENCE [LARGE SCALE GENOMIC DNA]</scope>
    <source>
        <strain evidence="3">JCM 1490</strain>
    </source>
</reference>
<dbReference type="SUPFAM" id="SSF51735">
    <property type="entry name" value="NAD(P)-binding Rossmann-fold domains"/>
    <property type="match status" value="1"/>
</dbReference>
<dbReference type="EMBL" id="JBHTCQ010000001">
    <property type="protein sequence ID" value="MFC7404706.1"/>
    <property type="molecule type" value="Genomic_DNA"/>
</dbReference>
<gene>
    <name evidence="2" type="ORF">ACFQQL_06255</name>
</gene>
<dbReference type="PANTHER" id="PTHR43943">
    <property type="entry name" value="DEHYDROGENASE/REDUCTASE (SDR FAMILY) MEMBER 4"/>
    <property type="match status" value="1"/>
</dbReference>
<organism evidence="2 3">
    <name type="scientific">Georgenia alba</name>
    <dbReference type="NCBI Taxonomy" id="2233858"/>
    <lineage>
        <taxon>Bacteria</taxon>
        <taxon>Bacillati</taxon>
        <taxon>Actinomycetota</taxon>
        <taxon>Actinomycetes</taxon>
        <taxon>Micrococcales</taxon>
        <taxon>Bogoriellaceae</taxon>
        <taxon>Georgenia</taxon>
    </lineage>
</organism>
<comment type="similarity">
    <text evidence="1">Belongs to the short-chain dehydrogenases/reductases (SDR) family.</text>
</comment>
<evidence type="ECO:0000313" key="3">
    <source>
        <dbReference type="Proteomes" id="UP001596455"/>
    </source>
</evidence>
<dbReference type="Proteomes" id="UP001596455">
    <property type="component" value="Unassembled WGS sequence"/>
</dbReference>
<dbReference type="Pfam" id="PF13561">
    <property type="entry name" value="adh_short_C2"/>
    <property type="match status" value="1"/>
</dbReference>
<keyword evidence="3" id="KW-1185">Reference proteome</keyword>
<accession>A0ABW2Q683</accession>
<protein>
    <submittedName>
        <fullName evidence="2">SDR family NAD(P)-dependent oxidoreductase</fullName>
        <ecNumber evidence="2">1.1.1.-</ecNumber>
    </submittedName>
</protein>
<dbReference type="RefSeq" id="WP_382392353.1">
    <property type="nucleotide sequence ID" value="NZ_JBHTCQ010000001.1"/>
</dbReference>
<name>A0ABW2Q683_9MICO</name>
<dbReference type="Gene3D" id="3.40.50.720">
    <property type="entry name" value="NAD(P)-binding Rossmann-like Domain"/>
    <property type="match status" value="1"/>
</dbReference>
<dbReference type="InterPro" id="IPR036291">
    <property type="entry name" value="NAD(P)-bd_dom_sf"/>
</dbReference>
<dbReference type="GO" id="GO:0016491">
    <property type="term" value="F:oxidoreductase activity"/>
    <property type="evidence" value="ECO:0007669"/>
    <property type="project" value="UniProtKB-KW"/>
</dbReference>
<dbReference type="InterPro" id="IPR002347">
    <property type="entry name" value="SDR_fam"/>
</dbReference>
<dbReference type="CDD" id="cd05233">
    <property type="entry name" value="SDR_c"/>
    <property type="match status" value="1"/>
</dbReference>
<comment type="caution">
    <text evidence="2">The sequence shown here is derived from an EMBL/GenBank/DDBJ whole genome shotgun (WGS) entry which is preliminary data.</text>
</comment>